<name>A0ABR1MQH9_9PEZI</name>
<sequence>MGGLIFSCSGNVTLHSRNTAFFSYVADVSTAAKAVAWFRNSKTYNDVPWRTRLTRRCFRYPESTQSPGSTGEAANSPSNRTRATAARMISDTKSPASTRAWNAKCHALVESERVSSPREHPRRPAGRRLLMLMHTSSTASTYCTRQAGALVDVGQMVGRVPKPIKHAAATHPPIIHPLSGRSDSSQKCAARWQSGREGRRENDMRATGQLAAVAVGTAFMCEPREENVYITQQNARLLLVAVGVHSLLRSARTASVGVRES</sequence>
<dbReference type="Proteomes" id="UP001365128">
    <property type="component" value="Unassembled WGS sequence"/>
</dbReference>
<gene>
    <name evidence="2" type="ORF">IWX46DRAFT_576902</name>
</gene>
<dbReference type="EMBL" id="JBBPDW010000001">
    <property type="protein sequence ID" value="KAK7556703.1"/>
    <property type="molecule type" value="Genomic_DNA"/>
</dbReference>
<accession>A0ABR1MQH9</accession>
<reference evidence="2 3" key="1">
    <citation type="submission" date="2024-04" db="EMBL/GenBank/DDBJ databases">
        <title>Phyllosticta paracitricarpa is synonymous to the EU quarantine fungus P. citricarpa based on phylogenomic analyses.</title>
        <authorList>
            <consortium name="Lawrence Berkeley National Laboratory"/>
            <person name="Van Ingen-Buijs V.A."/>
            <person name="Van Westerhoven A.C."/>
            <person name="Haridas S."/>
            <person name="Skiadas P."/>
            <person name="Martin F."/>
            <person name="Groenewald J.Z."/>
            <person name="Crous P.W."/>
            <person name="Seidl M.F."/>
        </authorList>
    </citation>
    <scope>NUCLEOTIDE SEQUENCE [LARGE SCALE GENOMIC DNA]</scope>
    <source>
        <strain evidence="2 3">CBS 122670</strain>
    </source>
</reference>
<evidence type="ECO:0000313" key="2">
    <source>
        <dbReference type="EMBL" id="KAK7556703.1"/>
    </source>
</evidence>
<protein>
    <submittedName>
        <fullName evidence="2">Uncharacterized protein</fullName>
    </submittedName>
</protein>
<evidence type="ECO:0000313" key="3">
    <source>
        <dbReference type="Proteomes" id="UP001365128"/>
    </source>
</evidence>
<keyword evidence="3" id="KW-1185">Reference proteome</keyword>
<feature type="region of interest" description="Disordered" evidence="1">
    <location>
        <begin position="60"/>
        <end position="85"/>
    </location>
</feature>
<comment type="caution">
    <text evidence="2">The sequence shown here is derived from an EMBL/GenBank/DDBJ whole genome shotgun (WGS) entry which is preliminary data.</text>
</comment>
<proteinExistence type="predicted"/>
<evidence type="ECO:0000256" key="1">
    <source>
        <dbReference type="SAM" id="MobiDB-lite"/>
    </source>
</evidence>
<organism evidence="2 3">
    <name type="scientific">Phyllosticta citricarpa</name>
    <dbReference type="NCBI Taxonomy" id="55181"/>
    <lineage>
        <taxon>Eukaryota</taxon>
        <taxon>Fungi</taxon>
        <taxon>Dikarya</taxon>
        <taxon>Ascomycota</taxon>
        <taxon>Pezizomycotina</taxon>
        <taxon>Dothideomycetes</taxon>
        <taxon>Dothideomycetes incertae sedis</taxon>
        <taxon>Botryosphaeriales</taxon>
        <taxon>Phyllostictaceae</taxon>
        <taxon>Phyllosticta</taxon>
    </lineage>
</organism>
<feature type="compositionally biased region" description="Polar residues" evidence="1">
    <location>
        <begin position="62"/>
        <end position="82"/>
    </location>
</feature>